<evidence type="ECO:0000313" key="2">
    <source>
        <dbReference type="EMBL" id="MBC8178906.1"/>
    </source>
</evidence>
<sequence length="114" mass="13194">MDIRRSFEILELHHAATEAEARQAYKDIVNVWHPDRFYSNPRLKQKAEKKLKEVNEAYETIMIFLKNDDHDGSKVHKTLTHRSNTEIAAEVGTGIVLGVCSYISTKLRNIVERD</sequence>
<feature type="domain" description="J" evidence="1">
    <location>
        <begin position="5"/>
        <end position="74"/>
    </location>
</feature>
<dbReference type="Proteomes" id="UP000650524">
    <property type="component" value="Unassembled WGS sequence"/>
</dbReference>
<comment type="caution">
    <text evidence="2">The sequence shown here is derived from an EMBL/GenBank/DDBJ whole genome shotgun (WGS) entry which is preliminary data.</text>
</comment>
<protein>
    <submittedName>
        <fullName evidence="2">DnaJ domain-containing protein</fullName>
    </submittedName>
</protein>
<accession>A0A8J6N2R7</accession>
<dbReference type="InterPro" id="IPR001623">
    <property type="entry name" value="DnaJ_domain"/>
</dbReference>
<dbReference type="Gene3D" id="1.10.287.110">
    <property type="entry name" value="DnaJ domain"/>
    <property type="match status" value="1"/>
</dbReference>
<dbReference type="InterPro" id="IPR036869">
    <property type="entry name" value="J_dom_sf"/>
</dbReference>
<dbReference type="SMART" id="SM00271">
    <property type="entry name" value="DnaJ"/>
    <property type="match status" value="1"/>
</dbReference>
<proteinExistence type="predicted"/>
<reference evidence="2 3" key="1">
    <citation type="submission" date="2020-08" db="EMBL/GenBank/DDBJ databases">
        <title>Bridging the membrane lipid divide: bacteria of the FCB group superphylum have the potential to synthesize archaeal ether lipids.</title>
        <authorList>
            <person name="Villanueva L."/>
            <person name="Von Meijenfeldt F.A.B."/>
            <person name="Westbye A.B."/>
            <person name="Yadav S."/>
            <person name="Hopmans E.C."/>
            <person name="Dutilh B.E."/>
            <person name="Sinninghe Damste J.S."/>
        </authorList>
    </citation>
    <scope>NUCLEOTIDE SEQUENCE [LARGE SCALE GENOMIC DNA]</scope>
    <source>
        <strain evidence="2">NIOZ-UU27</strain>
    </source>
</reference>
<dbReference type="Pfam" id="PF00226">
    <property type="entry name" value="DnaJ"/>
    <property type="match status" value="1"/>
</dbReference>
<evidence type="ECO:0000259" key="1">
    <source>
        <dbReference type="PROSITE" id="PS50076"/>
    </source>
</evidence>
<dbReference type="PROSITE" id="PS50076">
    <property type="entry name" value="DNAJ_2"/>
    <property type="match status" value="1"/>
</dbReference>
<evidence type="ECO:0000313" key="3">
    <source>
        <dbReference type="Proteomes" id="UP000650524"/>
    </source>
</evidence>
<gene>
    <name evidence="2" type="ORF">H8E19_15995</name>
</gene>
<organism evidence="2 3">
    <name type="scientific">Candidatus Desulfacyla euxinica</name>
    <dbReference type="NCBI Taxonomy" id="2841693"/>
    <lineage>
        <taxon>Bacteria</taxon>
        <taxon>Deltaproteobacteria</taxon>
        <taxon>Candidatus Desulfacyla</taxon>
    </lineage>
</organism>
<name>A0A8J6N2R7_9DELT</name>
<dbReference type="SUPFAM" id="SSF46565">
    <property type="entry name" value="Chaperone J-domain"/>
    <property type="match status" value="1"/>
</dbReference>
<dbReference type="EMBL" id="JACNJD010000327">
    <property type="protein sequence ID" value="MBC8178906.1"/>
    <property type="molecule type" value="Genomic_DNA"/>
</dbReference>
<dbReference type="AlphaFoldDB" id="A0A8J6N2R7"/>
<dbReference type="PRINTS" id="PR00625">
    <property type="entry name" value="JDOMAIN"/>
</dbReference>
<dbReference type="CDD" id="cd06257">
    <property type="entry name" value="DnaJ"/>
    <property type="match status" value="1"/>
</dbReference>